<keyword evidence="1" id="KW-0547">Nucleotide-binding</keyword>
<dbReference type="Gene3D" id="3.40.50.300">
    <property type="entry name" value="P-loop containing nucleotide triphosphate hydrolases"/>
    <property type="match status" value="2"/>
</dbReference>
<dbReference type="GO" id="GO:0005525">
    <property type="term" value="F:GTP binding"/>
    <property type="evidence" value="ECO:0007669"/>
    <property type="project" value="UniProtKB-KW"/>
</dbReference>
<dbReference type="PANTHER" id="PTHR24072">
    <property type="entry name" value="RHO FAMILY GTPASE"/>
    <property type="match status" value="1"/>
</dbReference>
<evidence type="ECO:0000313" key="4">
    <source>
        <dbReference type="Proteomes" id="UP000308365"/>
    </source>
</evidence>
<name>A0A4U1ED31_MONMO</name>
<comment type="caution">
    <text evidence="3">The sequence shown here is derived from an EMBL/GenBank/DDBJ whole genome shotgun (WGS) entry which is preliminary data.</text>
</comment>
<dbReference type="SUPFAM" id="SSF52540">
    <property type="entry name" value="P-loop containing nucleoside triphosphate hydrolases"/>
    <property type="match status" value="1"/>
</dbReference>
<sequence length="329" mass="36521">GCPVQWRTQHDVLEGIRSPLLCSARAAGEQVLVISHQSSDVTLILRAGDMGTVNPSLINQLEHNDLSFVGQDVDGERMEIIELATSLLQWSFSSTFPGSRGLVLHEIANEDELPVLHVANNQYNQECGGEDVGPPHSSMGSEINAVIEISRQVPFGFFRKGFGIILVIMEYKELDLQCPCVPTVFGKYAVTITIRGEPRTLGLFDTAGQEDYDRLRLLSYPQTDVFLTPFLLVGTQIVLRDDPSNIEKLAKNKQKPITPETAEKLACDLKAVKYVECSALTQKGLKNQSKLSESWCVMTHAGLEKLQDNVHGKWRKAYSTVYQSNSPLF</sequence>
<dbReference type="GO" id="GO:0007264">
    <property type="term" value="P:small GTPase-mediated signal transduction"/>
    <property type="evidence" value="ECO:0007669"/>
    <property type="project" value="InterPro"/>
</dbReference>
<evidence type="ECO:0000313" key="3">
    <source>
        <dbReference type="EMBL" id="TKC33898.1"/>
    </source>
</evidence>
<dbReference type="InterPro" id="IPR003578">
    <property type="entry name" value="Small_GTPase_Rho"/>
</dbReference>
<organism evidence="3 4">
    <name type="scientific">Monodon monoceros</name>
    <name type="common">Narwhal</name>
    <name type="synonym">Ceratodon monodon</name>
    <dbReference type="NCBI Taxonomy" id="40151"/>
    <lineage>
        <taxon>Eukaryota</taxon>
        <taxon>Metazoa</taxon>
        <taxon>Chordata</taxon>
        <taxon>Craniata</taxon>
        <taxon>Vertebrata</taxon>
        <taxon>Euteleostomi</taxon>
        <taxon>Mammalia</taxon>
        <taxon>Eutheria</taxon>
        <taxon>Laurasiatheria</taxon>
        <taxon>Artiodactyla</taxon>
        <taxon>Whippomorpha</taxon>
        <taxon>Cetacea</taxon>
        <taxon>Odontoceti</taxon>
        <taxon>Monodontidae</taxon>
        <taxon>Monodon</taxon>
    </lineage>
</organism>
<gene>
    <name evidence="3" type="ORF">EI555_006546</name>
</gene>
<dbReference type="SMART" id="SM00174">
    <property type="entry name" value="RHO"/>
    <property type="match status" value="1"/>
</dbReference>
<accession>A0A4U1ED31</accession>
<protein>
    <submittedName>
        <fullName evidence="3">Uncharacterized protein</fullName>
    </submittedName>
</protein>
<dbReference type="AlphaFoldDB" id="A0A4U1ED31"/>
<reference evidence="4" key="1">
    <citation type="journal article" date="2019" name="IScience">
        <title>Narwhal Genome Reveals Long-Term Low Genetic Diversity despite Current Large Abundance Size.</title>
        <authorList>
            <person name="Westbury M.V."/>
            <person name="Petersen B."/>
            <person name="Garde E."/>
            <person name="Heide-Jorgensen M.P."/>
            <person name="Lorenzen E.D."/>
        </authorList>
    </citation>
    <scope>NUCLEOTIDE SEQUENCE [LARGE SCALE GENOMIC DNA]</scope>
</reference>
<dbReference type="EMBL" id="RWIC01002235">
    <property type="protein sequence ID" value="TKC33898.1"/>
    <property type="molecule type" value="Genomic_DNA"/>
</dbReference>
<feature type="non-terminal residue" evidence="3">
    <location>
        <position position="1"/>
    </location>
</feature>
<dbReference type="Pfam" id="PF00071">
    <property type="entry name" value="Ras"/>
    <property type="match status" value="1"/>
</dbReference>
<keyword evidence="2" id="KW-0342">GTP-binding</keyword>
<evidence type="ECO:0000256" key="1">
    <source>
        <dbReference type="ARBA" id="ARBA00022741"/>
    </source>
</evidence>
<dbReference type="InterPro" id="IPR027417">
    <property type="entry name" value="P-loop_NTPase"/>
</dbReference>
<evidence type="ECO:0000256" key="2">
    <source>
        <dbReference type="ARBA" id="ARBA00023134"/>
    </source>
</evidence>
<dbReference type="InterPro" id="IPR001806">
    <property type="entry name" value="Small_GTPase"/>
</dbReference>
<dbReference type="PROSITE" id="PS51420">
    <property type="entry name" value="RHO"/>
    <property type="match status" value="1"/>
</dbReference>
<dbReference type="GO" id="GO:0003924">
    <property type="term" value="F:GTPase activity"/>
    <property type="evidence" value="ECO:0007669"/>
    <property type="project" value="InterPro"/>
</dbReference>
<dbReference type="Proteomes" id="UP000308365">
    <property type="component" value="Unassembled WGS sequence"/>
</dbReference>
<proteinExistence type="predicted"/>